<accession>A0AAV9PDT0</accession>
<gene>
    <name evidence="2" type="ORF">LTR77_004510</name>
</gene>
<dbReference type="InterPro" id="IPR038883">
    <property type="entry name" value="AN11006-like"/>
</dbReference>
<dbReference type="PANTHER" id="PTHR42085:SF2">
    <property type="entry name" value="F-BOX DOMAIN-CONTAINING PROTEIN"/>
    <property type="match status" value="1"/>
</dbReference>
<dbReference type="AlphaFoldDB" id="A0AAV9PDT0"/>
<evidence type="ECO:0000313" key="2">
    <source>
        <dbReference type="EMBL" id="KAK5171366.1"/>
    </source>
</evidence>
<organism evidence="2 3">
    <name type="scientific">Saxophila tyrrhenica</name>
    <dbReference type="NCBI Taxonomy" id="1690608"/>
    <lineage>
        <taxon>Eukaryota</taxon>
        <taxon>Fungi</taxon>
        <taxon>Dikarya</taxon>
        <taxon>Ascomycota</taxon>
        <taxon>Pezizomycotina</taxon>
        <taxon>Dothideomycetes</taxon>
        <taxon>Dothideomycetidae</taxon>
        <taxon>Mycosphaerellales</taxon>
        <taxon>Extremaceae</taxon>
        <taxon>Saxophila</taxon>
    </lineage>
</organism>
<dbReference type="PANTHER" id="PTHR42085">
    <property type="entry name" value="F-BOX DOMAIN-CONTAINING PROTEIN"/>
    <property type="match status" value="1"/>
</dbReference>
<dbReference type="InterPro" id="IPR056632">
    <property type="entry name" value="DUF7730"/>
</dbReference>
<evidence type="ECO:0000259" key="1">
    <source>
        <dbReference type="Pfam" id="PF24864"/>
    </source>
</evidence>
<name>A0AAV9PDT0_9PEZI</name>
<dbReference type="RefSeq" id="XP_064660394.1">
    <property type="nucleotide sequence ID" value="XM_064801764.1"/>
</dbReference>
<reference evidence="2 3" key="1">
    <citation type="submission" date="2023-08" db="EMBL/GenBank/DDBJ databases">
        <title>Black Yeasts Isolated from many extreme environments.</title>
        <authorList>
            <person name="Coleine C."/>
            <person name="Stajich J.E."/>
            <person name="Selbmann L."/>
        </authorList>
    </citation>
    <scope>NUCLEOTIDE SEQUENCE [LARGE SCALE GENOMIC DNA]</scope>
    <source>
        <strain evidence="2 3">CCFEE 5935</strain>
    </source>
</reference>
<evidence type="ECO:0000313" key="3">
    <source>
        <dbReference type="Proteomes" id="UP001337655"/>
    </source>
</evidence>
<sequence>MESAVAAASILADTTVVKPPEIRQRIEELIAPWRASDEKPPFTPLQVLVTALLLHGVEAPADDIHIWALETFRFYRKHAALLLGSYYHIHNSIKTLFCRFELPLRKEKRGDVKYYSVSPVTGELLLASILPFTTEKEPTKFDFFGLPAELREKIYEMVFGYPKSGLGTLHCYGHFETLSKSGNEQFSWDAWYKKWGASGKDRMETMRVRDILNPLLLNKQFYAEAMPTFYRINHFHCMSSSELERFLTCVAPERLEHVTHISFRYFGEEKASSKAFSMLAKMKRLRRLDIKVIPDEASWLPFRGKKMYESVMGMWGVSTLRTIRGLEIVNFDGSPTFERVLRPEMMQPKIEQKKENGRKRKIESAEEVLGGVWTSKKAKGRPKWNDDGFI</sequence>
<proteinExistence type="predicted"/>
<dbReference type="GeneID" id="89925856"/>
<dbReference type="EMBL" id="JAVRRT010000006">
    <property type="protein sequence ID" value="KAK5171366.1"/>
    <property type="molecule type" value="Genomic_DNA"/>
</dbReference>
<comment type="caution">
    <text evidence="2">The sequence shown here is derived from an EMBL/GenBank/DDBJ whole genome shotgun (WGS) entry which is preliminary data.</text>
</comment>
<dbReference type="Pfam" id="PF24864">
    <property type="entry name" value="DUF7730"/>
    <property type="match status" value="1"/>
</dbReference>
<dbReference type="Proteomes" id="UP001337655">
    <property type="component" value="Unassembled WGS sequence"/>
</dbReference>
<feature type="domain" description="DUF7730" evidence="1">
    <location>
        <begin position="143"/>
        <end position="269"/>
    </location>
</feature>
<keyword evidence="3" id="KW-1185">Reference proteome</keyword>
<protein>
    <recommendedName>
        <fullName evidence="1">DUF7730 domain-containing protein</fullName>
    </recommendedName>
</protein>